<comment type="caution">
    <text evidence="3">The sequence shown here is derived from an EMBL/GenBank/DDBJ whole genome shotgun (WGS) entry which is preliminary data.</text>
</comment>
<dbReference type="Pfam" id="PF15978">
    <property type="entry name" value="TnsD"/>
    <property type="match status" value="1"/>
</dbReference>
<dbReference type="InterPro" id="IPR009492">
    <property type="entry name" value="TniQ"/>
</dbReference>
<accession>A0ABV1F6Y7</accession>
<evidence type="ECO:0000259" key="2">
    <source>
        <dbReference type="Pfam" id="PF15978"/>
    </source>
</evidence>
<feature type="domain" description="Transposon Tn7 transposition protein TnsD C-terminal" evidence="2">
    <location>
        <begin position="113"/>
        <end position="461"/>
    </location>
</feature>
<dbReference type="Proteomes" id="UP001465426">
    <property type="component" value="Unassembled WGS sequence"/>
</dbReference>
<keyword evidence="4" id="KW-1185">Reference proteome</keyword>
<protein>
    <submittedName>
        <fullName evidence="3">TnsD family Tn7-like transposition protein</fullName>
    </submittedName>
</protein>
<dbReference type="Pfam" id="PF06527">
    <property type="entry name" value="TniQ"/>
    <property type="match status" value="1"/>
</dbReference>
<dbReference type="EMBL" id="JBBMFN010000076">
    <property type="protein sequence ID" value="MEQ2468092.1"/>
    <property type="molecule type" value="Genomic_DNA"/>
</dbReference>
<proteinExistence type="predicted"/>
<evidence type="ECO:0000313" key="3">
    <source>
        <dbReference type="EMBL" id="MEQ2468092.1"/>
    </source>
</evidence>
<sequence>MTQSTSDDGKKIYMQSGIMASSIPQNRFLRYCSACAEEDIATYGEMYWHRIHQLPGNLICTKHELWLEDSDVLITHSNKHAFVLPATSNCHLNRKRKITWNNLIQLKNIVLQAEHLLNRKYQNQPFSHFTQFYRYHLIDKDFASFKGQTKQKLLHEAIYNFYSKELLKNLYIEVGDKEWIANFSRKHRKSFHPYYHLLMLNFLDLDLDAVFKATSFENNPFNNPNWPCLNTTCPDYKENVIPEITIRRCERTKKPIGRFTCPTCGFSYTRKGKDNNKDDRYKFSRIMDFGFLWKRELQTLLNDGLSYREIARILGVDTNTVIKYEKKNIECEQKAKVRIDSDLVKEHRYEWIHLQRDFPGLSKTELRKKRSEVYAYLYRHDGDWLKVNSPKRKKVDPTNNRVNWLERDKEILEKVQKVVSELRGIDKKPVRITVKILGDSIGERALLERHLDKLPETRVFIEQVSESEQDFRLRRVKYVINEMMEKGEVIKEWKVLRKAGIKQEFYEEVLKFLKTNI</sequence>
<name>A0ABV1F6Y7_9BACI</name>
<evidence type="ECO:0000259" key="1">
    <source>
        <dbReference type="Pfam" id="PF06527"/>
    </source>
</evidence>
<dbReference type="RefSeq" id="WP_349205316.1">
    <property type="nucleotide sequence ID" value="NZ_JBBMFN010000076.1"/>
</dbReference>
<feature type="domain" description="TniQ" evidence="1">
    <location>
        <begin position="9"/>
        <end position="65"/>
    </location>
</feature>
<dbReference type="Gene3D" id="1.10.10.60">
    <property type="entry name" value="Homeodomain-like"/>
    <property type="match status" value="1"/>
</dbReference>
<organism evidence="3 4">
    <name type="scientific">Niallia hominis</name>
    <dbReference type="NCBI Taxonomy" id="3133173"/>
    <lineage>
        <taxon>Bacteria</taxon>
        <taxon>Bacillati</taxon>
        <taxon>Bacillota</taxon>
        <taxon>Bacilli</taxon>
        <taxon>Bacillales</taxon>
        <taxon>Bacillaceae</taxon>
        <taxon>Niallia</taxon>
    </lineage>
</organism>
<reference evidence="3 4" key="1">
    <citation type="submission" date="2024-03" db="EMBL/GenBank/DDBJ databases">
        <title>Human intestinal bacterial collection.</title>
        <authorList>
            <person name="Pauvert C."/>
            <person name="Hitch T.C.A."/>
            <person name="Clavel T."/>
        </authorList>
    </citation>
    <scope>NUCLEOTIDE SEQUENCE [LARGE SCALE GENOMIC DNA]</scope>
    <source>
        <strain evidence="3 4">CLA-SR-H024</strain>
    </source>
</reference>
<gene>
    <name evidence="3" type="ORF">WMO63_20755</name>
</gene>
<evidence type="ECO:0000313" key="4">
    <source>
        <dbReference type="Proteomes" id="UP001465426"/>
    </source>
</evidence>
<dbReference type="InterPro" id="IPR032750">
    <property type="entry name" value="TnsD_C"/>
</dbReference>